<evidence type="ECO:0000256" key="1">
    <source>
        <dbReference type="SAM" id="MobiDB-lite"/>
    </source>
</evidence>
<organism evidence="2">
    <name type="scientific">Tanacetum cinerariifolium</name>
    <name type="common">Dalmatian daisy</name>
    <name type="synonym">Chrysanthemum cinerariifolium</name>
    <dbReference type="NCBI Taxonomy" id="118510"/>
    <lineage>
        <taxon>Eukaryota</taxon>
        <taxon>Viridiplantae</taxon>
        <taxon>Streptophyta</taxon>
        <taxon>Embryophyta</taxon>
        <taxon>Tracheophyta</taxon>
        <taxon>Spermatophyta</taxon>
        <taxon>Magnoliopsida</taxon>
        <taxon>eudicotyledons</taxon>
        <taxon>Gunneridae</taxon>
        <taxon>Pentapetalae</taxon>
        <taxon>asterids</taxon>
        <taxon>campanulids</taxon>
        <taxon>Asterales</taxon>
        <taxon>Asteraceae</taxon>
        <taxon>Asteroideae</taxon>
        <taxon>Anthemideae</taxon>
        <taxon>Anthemidinae</taxon>
        <taxon>Tanacetum</taxon>
    </lineage>
</organism>
<comment type="caution">
    <text evidence="2">The sequence shown here is derived from an EMBL/GenBank/DDBJ whole genome shotgun (WGS) entry which is preliminary data.</text>
</comment>
<feature type="compositionally biased region" description="Basic and acidic residues" evidence="1">
    <location>
        <begin position="111"/>
        <end position="120"/>
    </location>
</feature>
<feature type="compositionally biased region" description="Basic residues" evidence="1">
    <location>
        <begin position="121"/>
        <end position="130"/>
    </location>
</feature>
<dbReference type="AlphaFoldDB" id="A0A699UE53"/>
<feature type="region of interest" description="Disordered" evidence="1">
    <location>
        <begin position="104"/>
        <end position="130"/>
    </location>
</feature>
<sequence>LNAHNKGVPSASKSTASPAEEEKNTNLVTKDVELANLVDLMDFDVVKEYHKKKLLYNKYYDKIVKRKKSPKITDCETRLDQLTQTEQELKIDLNKSLNELNELANKKRKRASDFSDEPRPSKKVKSSVQQ</sequence>
<accession>A0A699UE53</accession>
<name>A0A699UE53_TANCI</name>
<dbReference type="EMBL" id="BKCJ011319388">
    <property type="protein sequence ID" value="GFD20071.1"/>
    <property type="molecule type" value="Genomic_DNA"/>
</dbReference>
<protein>
    <submittedName>
        <fullName evidence="2">Uncharacterized protein</fullName>
    </submittedName>
</protein>
<feature type="non-terminal residue" evidence="2">
    <location>
        <position position="1"/>
    </location>
</feature>
<evidence type="ECO:0000313" key="2">
    <source>
        <dbReference type="EMBL" id="GFD20071.1"/>
    </source>
</evidence>
<feature type="region of interest" description="Disordered" evidence="1">
    <location>
        <begin position="1"/>
        <end position="27"/>
    </location>
</feature>
<proteinExistence type="predicted"/>
<gene>
    <name evidence="2" type="ORF">Tci_892040</name>
</gene>
<reference evidence="2" key="1">
    <citation type="journal article" date="2019" name="Sci. Rep.">
        <title>Draft genome of Tanacetum cinerariifolium, the natural source of mosquito coil.</title>
        <authorList>
            <person name="Yamashiro T."/>
            <person name="Shiraishi A."/>
            <person name="Satake H."/>
            <person name="Nakayama K."/>
        </authorList>
    </citation>
    <scope>NUCLEOTIDE SEQUENCE</scope>
</reference>